<dbReference type="Proteomes" id="UP001165275">
    <property type="component" value="Unassembled WGS sequence"/>
</dbReference>
<evidence type="ECO:0000256" key="3">
    <source>
        <dbReference type="ARBA" id="ARBA00023157"/>
    </source>
</evidence>
<dbReference type="PROSITE" id="PS51352">
    <property type="entry name" value="THIOREDOXIN_2"/>
    <property type="match status" value="1"/>
</dbReference>
<proteinExistence type="predicted"/>
<keyword evidence="4" id="KW-0676">Redox-active center</keyword>
<keyword evidence="2" id="KW-0201">Cytochrome c-type biogenesis</keyword>
<evidence type="ECO:0000256" key="1">
    <source>
        <dbReference type="ARBA" id="ARBA00004196"/>
    </source>
</evidence>
<dbReference type="PANTHER" id="PTHR42852:SF6">
    <property type="entry name" value="THIOL:DISULFIDE INTERCHANGE PROTEIN DSBE"/>
    <property type="match status" value="1"/>
</dbReference>
<dbReference type="PANTHER" id="PTHR42852">
    <property type="entry name" value="THIOL:DISULFIDE INTERCHANGE PROTEIN DSBE"/>
    <property type="match status" value="1"/>
</dbReference>
<dbReference type="InterPro" id="IPR013766">
    <property type="entry name" value="Thioredoxin_domain"/>
</dbReference>
<comment type="subcellular location">
    <subcellularLocation>
        <location evidence="1">Cell envelope</location>
    </subcellularLocation>
</comment>
<sequence length="185" mass="20155">MLANAKKIGGILLIAAALLLNGCKEEKAEIGAAAPALAAYDLQGNQVALSQWQGKHVFLNFWASSCGGCLAEMPALEKLSKEFGDSIVVVGINTDKDEMNIQALLDERQVSFPNVRDQLAITQERYQVIGTPTAYLIDPQGKLIGQYVGMLKEPELKAVFEQSRQKGEPPTRFGNGQVLNRRVIN</sequence>
<organism evidence="6 7">
    <name type="scientific">Serratia silvae</name>
    <dbReference type="NCBI Taxonomy" id="2824122"/>
    <lineage>
        <taxon>Bacteria</taxon>
        <taxon>Pseudomonadati</taxon>
        <taxon>Pseudomonadota</taxon>
        <taxon>Gammaproteobacteria</taxon>
        <taxon>Enterobacterales</taxon>
        <taxon>Yersiniaceae</taxon>
        <taxon>Serratia</taxon>
    </lineage>
</organism>
<evidence type="ECO:0000256" key="2">
    <source>
        <dbReference type="ARBA" id="ARBA00022748"/>
    </source>
</evidence>
<dbReference type="SUPFAM" id="SSF52833">
    <property type="entry name" value="Thioredoxin-like"/>
    <property type="match status" value="1"/>
</dbReference>
<reference evidence="6" key="1">
    <citation type="submission" date="2021-04" db="EMBL/GenBank/DDBJ databases">
        <title>Genome sequence of Serratia sp. arafor3.</title>
        <authorList>
            <person name="Besaury L."/>
        </authorList>
    </citation>
    <scope>NUCLEOTIDE SEQUENCE</scope>
    <source>
        <strain evidence="6">Arafor3</strain>
    </source>
</reference>
<keyword evidence="7" id="KW-1185">Reference proteome</keyword>
<dbReference type="InterPro" id="IPR000866">
    <property type="entry name" value="AhpC/TSA"/>
</dbReference>
<dbReference type="InterPro" id="IPR036249">
    <property type="entry name" value="Thioredoxin-like_sf"/>
</dbReference>
<dbReference type="Gene3D" id="3.40.30.10">
    <property type="entry name" value="Glutaredoxin"/>
    <property type="match status" value="1"/>
</dbReference>
<keyword evidence="3" id="KW-1015">Disulfide bond</keyword>
<feature type="domain" description="Thioredoxin" evidence="5">
    <location>
        <begin position="28"/>
        <end position="165"/>
    </location>
</feature>
<evidence type="ECO:0000313" key="6">
    <source>
        <dbReference type="EMBL" id="MCL1028094.1"/>
    </source>
</evidence>
<name>A0ABT0K7S3_9GAMM</name>
<evidence type="ECO:0000259" key="5">
    <source>
        <dbReference type="PROSITE" id="PS51352"/>
    </source>
</evidence>
<dbReference type="Pfam" id="PF00578">
    <property type="entry name" value="AhpC-TSA"/>
    <property type="match status" value="1"/>
</dbReference>
<dbReference type="RefSeq" id="WP_248944378.1">
    <property type="nucleotide sequence ID" value="NZ_CBCSGY010000019.1"/>
</dbReference>
<gene>
    <name evidence="6" type="ORF">KAJ71_03400</name>
</gene>
<protein>
    <submittedName>
        <fullName evidence="6">TlpA family protein disulfide reductase</fullName>
    </submittedName>
</protein>
<evidence type="ECO:0000256" key="4">
    <source>
        <dbReference type="ARBA" id="ARBA00023284"/>
    </source>
</evidence>
<comment type="caution">
    <text evidence="6">The sequence shown here is derived from an EMBL/GenBank/DDBJ whole genome shotgun (WGS) entry which is preliminary data.</text>
</comment>
<evidence type="ECO:0000313" key="7">
    <source>
        <dbReference type="Proteomes" id="UP001165275"/>
    </source>
</evidence>
<dbReference type="CDD" id="cd02966">
    <property type="entry name" value="TlpA_like_family"/>
    <property type="match status" value="1"/>
</dbReference>
<dbReference type="EMBL" id="JAGQDC010000002">
    <property type="protein sequence ID" value="MCL1028094.1"/>
    <property type="molecule type" value="Genomic_DNA"/>
</dbReference>
<dbReference type="InterPro" id="IPR050553">
    <property type="entry name" value="Thioredoxin_ResA/DsbE_sf"/>
</dbReference>
<accession>A0ABT0K7S3</accession>